<dbReference type="InterPro" id="IPR027541">
    <property type="entry name" value="Ars_ATPase"/>
</dbReference>
<protein>
    <recommendedName>
        <fullName evidence="3">arsenite-transporting ATPase</fullName>
        <ecNumber evidence="3">7.3.2.7</ecNumber>
    </recommendedName>
</protein>
<dbReference type="NCBIfam" id="TIGR00345">
    <property type="entry name" value="GET3_arsA_TRC40"/>
    <property type="match status" value="1"/>
</dbReference>
<dbReference type="InterPro" id="IPR003593">
    <property type="entry name" value="AAA+_ATPase"/>
</dbReference>
<dbReference type="PANTHER" id="PTHR10803:SF3">
    <property type="entry name" value="ATPASE GET3"/>
    <property type="match status" value="1"/>
</dbReference>
<dbReference type="Pfam" id="PF02374">
    <property type="entry name" value="ArsA_ATPase"/>
    <property type="match status" value="2"/>
</dbReference>
<dbReference type="InterPro" id="IPR016300">
    <property type="entry name" value="ATPase_ArsA/GET3"/>
</dbReference>
<evidence type="ECO:0000256" key="1">
    <source>
        <dbReference type="ARBA" id="ARBA00011040"/>
    </source>
</evidence>
<dbReference type="InParanoid" id="A0A259U0Q5"/>
<dbReference type="InterPro" id="IPR027417">
    <property type="entry name" value="P-loop_NTPase"/>
</dbReference>
<evidence type="ECO:0000313" key="6">
    <source>
        <dbReference type="Proteomes" id="UP000216446"/>
    </source>
</evidence>
<dbReference type="GO" id="GO:0016887">
    <property type="term" value="F:ATP hydrolysis activity"/>
    <property type="evidence" value="ECO:0007669"/>
    <property type="project" value="InterPro"/>
</dbReference>
<reference evidence="5 6" key="1">
    <citation type="submission" date="2016-11" db="EMBL/GenBank/DDBJ databases">
        <title>Study of marine rhodopsin-containing bacteria.</title>
        <authorList>
            <person name="Yoshizawa S."/>
            <person name="Kumagai Y."/>
            <person name="Kogure K."/>
        </authorList>
    </citation>
    <scope>NUCLEOTIDE SEQUENCE [LARGE SCALE GENOMIC DNA]</scope>
    <source>
        <strain evidence="5 6">SG-29</strain>
    </source>
</reference>
<feature type="domain" description="AAA+ ATPase" evidence="4">
    <location>
        <begin position="8"/>
        <end position="227"/>
    </location>
</feature>
<comment type="similarity">
    <text evidence="1">Belongs to the arsA ATPase family.</text>
</comment>
<dbReference type="GO" id="GO:0005524">
    <property type="term" value="F:ATP binding"/>
    <property type="evidence" value="ECO:0007669"/>
    <property type="project" value="InterPro"/>
</dbReference>
<dbReference type="AlphaFoldDB" id="A0A259U0Q5"/>
<sequence>MLSFIESPTPTLFFTGKGGVGKTSLACATAVALADAGRRVLLVSTDPASNLADVLGAPVGPTASDVATVPGLRALNVDPEAAAREYRERVVGPMRGVLPDDALRGIEEGLSGACTTEIAAFDRFASMLAGEGEASGADVVVFDTAPTGHTLRLLELPAAWSGFIDENPGGASCLGPASGLETQRERYQAAAQALRDPARTILVLVARPEPSALAEAARSAAELSALGVAGQRLVVNGMFQATDPGDPLAAAIERQAQVSLEEFPASLAALPVETLALRPHNLVGLSALRDLASGHEARPLPQEVSSSVLPSEVGDLAAIVDEVEADGKGLVLVMGKGGVGKTTVAAAVAAELAGRGHAVHLTTTDPAAHLSDTLGDDVPGQISVSRIDPAEETRRYTERVLRTKGASLDSDALQILFEDLRSPCTEEVAVFHAFSRAVGQAARGFVVMDTAPTGHTLLLLDATGSYHREVLRSSGLPDGRVTTPLMRLQDPAFTRVLVVTLAETTPVREAAALQADLQRAGVEPFAWVVNRSLAAARPTDPLLAARAAAEGPEIEAVARDHAPTGPDGPRLAVLPYLPEPPVGASRLRALAGDAVLV</sequence>
<dbReference type="EC" id="7.3.2.7" evidence="3"/>
<dbReference type="CDD" id="cd02035">
    <property type="entry name" value="ArsA"/>
    <property type="match status" value="2"/>
</dbReference>
<comment type="caution">
    <text evidence="5">The sequence shown here is derived from an EMBL/GenBank/DDBJ whole genome shotgun (WGS) entry which is preliminary data.</text>
</comment>
<comment type="catalytic activity">
    <reaction evidence="2">
        <text>arsenite(in) + ATP + H2O = arsenite(out) + ADP + phosphate + H(+)</text>
        <dbReference type="Rhea" id="RHEA:11348"/>
        <dbReference type="ChEBI" id="CHEBI:15377"/>
        <dbReference type="ChEBI" id="CHEBI:15378"/>
        <dbReference type="ChEBI" id="CHEBI:29242"/>
        <dbReference type="ChEBI" id="CHEBI:30616"/>
        <dbReference type="ChEBI" id="CHEBI:43474"/>
        <dbReference type="ChEBI" id="CHEBI:456216"/>
        <dbReference type="EC" id="7.3.2.7"/>
    </reaction>
</comment>
<dbReference type="RefSeq" id="WP_094549058.1">
    <property type="nucleotide sequence ID" value="NZ_MQWB01000001.1"/>
</dbReference>
<dbReference type="NCBIfam" id="TIGR04291">
    <property type="entry name" value="arsen_driv_ArsA"/>
    <property type="match status" value="1"/>
</dbReference>
<dbReference type="PIRSF" id="PIRSF001327">
    <property type="entry name" value="Arsenical_pump-driving_ATPase"/>
    <property type="match status" value="1"/>
</dbReference>
<organism evidence="5 6">
    <name type="scientific">Rubricoccus marinus</name>
    <dbReference type="NCBI Taxonomy" id="716817"/>
    <lineage>
        <taxon>Bacteria</taxon>
        <taxon>Pseudomonadati</taxon>
        <taxon>Rhodothermota</taxon>
        <taxon>Rhodothermia</taxon>
        <taxon>Rhodothermales</taxon>
        <taxon>Rubricoccaceae</taxon>
        <taxon>Rubricoccus</taxon>
    </lineage>
</organism>
<evidence type="ECO:0000256" key="3">
    <source>
        <dbReference type="ARBA" id="ARBA00066752"/>
    </source>
</evidence>
<dbReference type="Proteomes" id="UP000216446">
    <property type="component" value="Unassembled WGS sequence"/>
</dbReference>
<dbReference type="OrthoDB" id="9815116at2"/>
<gene>
    <name evidence="5" type="ORF">BSZ36_11555</name>
</gene>
<dbReference type="GO" id="GO:0015446">
    <property type="term" value="F:ATPase-coupled arsenite transmembrane transporter activity"/>
    <property type="evidence" value="ECO:0007669"/>
    <property type="project" value="UniProtKB-EC"/>
</dbReference>
<feature type="domain" description="AAA+ ATPase" evidence="4">
    <location>
        <begin position="327"/>
        <end position="521"/>
    </location>
</feature>
<name>A0A259U0Q5_9BACT</name>
<evidence type="ECO:0000256" key="2">
    <source>
        <dbReference type="ARBA" id="ARBA00052296"/>
    </source>
</evidence>
<dbReference type="SUPFAM" id="SSF52540">
    <property type="entry name" value="P-loop containing nucleoside triphosphate hydrolases"/>
    <property type="match status" value="2"/>
</dbReference>
<proteinExistence type="inferred from homology"/>
<dbReference type="Gene3D" id="3.40.50.300">
    <property type="entry name" value="P-loop containing nucleotide triphosphate hydrolases"/>
    <property type="match status" value="2"/>
</dbReference>
<dbReference type="InterPro" id="IPR025723">
    <property type="entry name" value="ArsA/GET3_ATPase-like"/>
</dbReference>
<dbReference type="SMART" id="SM00382">
    <property type="entry name" value="AAA"/>
    <property type="match status" value="2"/>
</dbReference>
<dbReference type="EMBL" id="MQWB01000001">
    <property type="protein sequence ID" value="OZC03561.1"/>
    <property type="molecule type" value="Genomic_DNA"/>
</dbReference>
<keyword evidence="6" id="KW-1185">Reference proteome</keyword>
<evidence type="ECO:0000259" key="4">
    <source>
        <dbReference type="SMART" id="SM00382"/>
    </source>
</evidence>
<evidence type="ECO:0000313" key="5">
    <source>
        <dbReference type="EMBL" id="OZC03561.1"/>
    </source>
</evidence>
<dbReference type="PANTHER" id="PTHR10803">
    <property type="entry name" value="ARSENICAL PUMP-DRIVING ATPASE ARSENITE-TRANSLOCATING ATPASE"/>
    <property type="match status" value="1"/>
</dbReference>
<accession>A0A259U0Q5</accession>